<evidence type="ECO:0000313" key="1">
    <source>
        <dbReference type="EMBL" id="JAP13464.1"/>
    </source>
</evidence>
<dbReference type="AlphaFoldDB" id="A0A0V0GZC6"/>
<sequence length="60" mass="7186">MGAITNPGKMVRFDILYILWLKFVVVHHHSKHSSIRYSQKTIFLFWCHSNIIKQERITES</sequence>
<name>A0A0V0GZC6_SOLCH</name>
<protein>
    <submittedName>
        <fullName evidence="1">Putative ovule protein</fullName>
    </submittedName>
</protein>
<proteinExistence type="predicted"/>
<dbReference type="EMBL" id="GEDG01028001">
    <property type="protein sequence ID" value="JAP13464.1"/>
    <property type="molecule type" value="Transcribed_RNA"/>
</dbReference>
<reference evidence="1" key="1">
    <citation type="submission" date="2015-12" db="EMBL/GenBank/DDBJ databases">
        <title>Gene expression during late stages of embryo sac development: a critical building block for successful pollen-pistil interactions.</title>
        <authorList>
            <person name="Liu Y."/>
            <person name="Joly V."/>
            <person name="Sabar M."/>
            <person name="Matton D.P."/>
        </authorList>
    </citation>
    <scope>NUCLEOTIDE SEQUENCE</scope>
</reference>
<accession>A0A0V0GZC6</accession>
<organism evidence="1">
    <name type="scientific">Solanum chacoense</name>
    <name type="common">Chaco potato</name>
    <dbReference type="NCBI Taxonomy" id="4108"/>
    <lineage>
        <taxon>Eukaryota</taxon>
        <taxon>Viridiplantae</taxon>
        <taxon>Streptophyta</taxon>
        <taxon>Embryophyta</taxon>
        <taxon>Tracheophyta</taxon>
        <taxon>Spermatophyta</taxon>
        <taxon>Magnoliopsida</taxon>
        <taxon>eudicotyledons</taxon>
        <taxon>Gunneridae</taxon>
        <taxon>Pentapetalae</taxon>
        <taxon>asterids</taxon>
        <taxon>lamiids</taxon>
        <taxon>Solanales</taxon>
        <taxon>Solanaceae</taxon>
        <taxon>Solanoideae</taxon>
        <taxon>Solaneae</taxon>
        <taxon>Solanum</taxon>
    </lineage>
</organism>